<dbReference type="EMBL" id="FXAM01000001">
    <property type="protein sequence ID" value="SMF93545.1"/>
    <property type="molecule type" value="Genomic_DNA"/>
</dbReference>
<dbReference type="InterPro" id="IPR018968">
    <property type="entry name" value="Phasin"/>
</dbReference>
<organism evidence="2 3">
    <name type="scientific">Methylomagnum ishizawai</name>
    <dbReference type="NCBI Taxonomy" id="1760988"/>
    <lineage>
        <taxon>Bacteria</taxon>
        <taxon>Pseudomonadati</taxon>
        <taxon>Pseudomonadota</taxon>
        <taxon>Gammaproteobacteria</taxon>
        <taxon>Methylococcales</taxon>
        <taxon>Methylococcaceae</taxon>
        <taxon>Methylomagnum</taxon>
    </lineage>
</organism>
<dbReference type="OrthoDB" id="5568936at2"/>
<dbReference type="RefSeq" id="WP_085210220.1">
    <property type="nucleotide sequence ID" value="NZ_FXAM01000001.1"/>
</dbReference>
<dbReference type="STRING" id="1760988.SAMN02949497_0832"/>
<feature type="domain" description="Phasin" evidence="1">
    <location>
        <begin position="8"/>
        <end position="103"/>
    </location>
</feature>
<evidence type="ECO:0000313" key="3">
    <source>
        <dbReference type="Proteomes" id="UP000192923"/>
    </source>
</evidence>
<accession>A0A1Y6D0M5</accession>
<gene>
    <name evidence="2" type="ORF">SAMN02949497_0832</name>
</gene>
<protein>
    <submittedName>
        <fullName evidence="2">Phasin protein</fullName>
    </submittedName>
</protein>
<name>A0A1Y6D0M5_9GAMM</name>
<dbReference type="Pfam" id="PF09361">
    <property type="entry name" value="Phasin_2"/>
    <property type="match status" value="1"/>
</dbReference>
<keyword evidence="3" id="KW-1185">Reference proteome</keyword>
<evidence type="ECO:0000259" key="1">
    <source>
        <dbReference type="Pfam" id="PF09361"/>
    </source>
</evidence>
<evidence type="ECO:0000313" key="2">
    <source>
        <dbReference type="EMBL" id="SMF93545.1"/>
    </source>
</evidence>
<proteinExistence type="predicted"/>
<reference evidence="2 3" key="1">
    <citation type="submission" date="2016-12" db="EMBL/GenBank/DDBJ databases">
        <authorList>
            <person name="Song W.-J."/>
            <person name="Kurnit D.M."/>
        </authorList>
    </citation>
    <scope>NUCLEOTIDE SEQUENCE [LARGE SCALE GENOMIC DNA]</scope>
    <source>
        <strain evidence="2 3">175</strain>
    </source>
</reference>
<sequence>MNADLFGQWVEANRAAWVPVVRWQEVTAETAQKAVAQGLAVAQDYVEFGTRNAQLLGEVKDPSRWALEQGKLASEFGQKLVARTADYLKFALETQDAFGQIAESLAKTAAGANNNGGDNKATL</sequence>
<dbReference type="AlphaFoldDB" id="A0A1Y6D0M5"/>
<dbReference type="Proteomes" id="UP000192923">
    <property type="component" value="Unassembled WGS sequence"/>
</dbReference>